<feature type="region of interest" description="Disordered" evidence="1">
    <location>
        <begin position="293"/>
        <end position="412"/>
    </location>
</feature>
<feature type="compositionally biased region" description="Low complexity" evidence="1">
    <location>
        <begin position="159"/>
        <end position="174"/>
    </location>
</feature>
<feature type="compositionally biased region" description="Polar residues" evidence="1">
    <location>
        <begin position="216"/>
        <end position="255"/>
    </location>
</feature>
<feature type="region of interest" description="Disordered" evidence="1">
    <location>
        <begin position="209"/>
        <end position="255"/>
    </location>
</feature>
<gene>
    <name evidence="2" type="ORF">CTOB1V02_LOCUS7028</name>
</gene>
<feature type="compositionally biased region" description="Polar residues" evidence="1">
    <location>
        <begin position="341"/>
        <end position="353"/>
    </location>
</feature>
<feature type="compositionally biased region" description="Low complexity" evidence="1">
    <location>
        <begin position="354"/>
        <end position="401"/>
    </location>
</feature>
<protein>
    <submittedName>
        <fullName evidence="2">Uncharacterized protein</fullName>
    </submittedName>
</protein>
<organism evidence="2">
    <name type="scientific">Cyprideis torosa</name>
    <dbReference type="NCBI Taxonomy" id="163714"/>
    <lineage>
        <taxon>Eukaryota</taxon>
        <taxon>Metazoa</taxon>
        <taxon>Ecdysozoa</taxon>
        <taxon>Arthropoda</taxon>
        <taxon>Crustacea</taxon>
        <taxon>Oligostraca</taxon>
        <taxon>Ostracoda</taxon>
        <taxon>Podocopa</taxon>
        <taxon>Podocopida</taxon>
        <taxon>Cytherocopina</taxon>
        <taxon>Cytheroidea</taxon>
        <taxon>Cytherideidae</taxon>
        <taxon>Cyprideis</taxon>
    </lineage>
</organism>
<feature type="region of interest" description="Disordered" evidence="1">
    <location>
        <begin position="1"/>
        <end position="26"/>
    </location>
</feature>
<proteinExistence type="predicted"/>
<accession>A0A7R8WCN1</accession>
<dbReference type="EMBL" id="OB661900">
    <property type="protein sequence ID" value="CAD7229155.1"/>
    <property type="molecule type" value="Genomic_DNA"/>
</dbReference>
<evidence type="ECO:0000313" key="2">
    <source>
        <dbReference type="EMBL" id="CAD7229155.1"/>
    </source>
</evidence>
<name>A0A7R8WCN1_9CRUS</name>
<sequence length="455" mass="49460">MSECQQRSRSSYKSRSRRRDLRGGSVNRESHKLEPMLVDSTKGFHRTALYNVDNRWFTKHSGEESHDFEPHPFRSSCLVQCSSVDLALTLTCFCLLRVASCLLLDPFHFFPPTGLPPGKKVGFFQHVRAQVQQPLQDLSTKGKFLEHQPRKLALTGDGSSFSPTFPPNSFSPNSEQQRKIVSAPQVLPPAAEDTLAPFFPTTHSVLPTNPIPTHSVLPTNPSPTHSVLPTSSSPTHSVLPTSSSPNQQLENNSEVSLTEKVTVNPAEPSALELLDLLTKTLKLLISQIPTTELTPQGVPTALPSAPIQNPTRPTPPSPLTQTTTDENSKKLNELPTPQPHPTGSTTTPNEPFQSFSGSTHSFSGSLHSFSGSPHSFSGSPHSFSGSPHSFSGSPHSFSVSPQGLNPEDLKPFEPFVEPQDVPLYVDPESMLAPAWSIPNVTLAIQTGDADDETLL</sequence>
<reference evidence="2" key="1">
    <citation type="submission" date="2020-11" db="EMBL/GenBank/DDBJ databases">
        <authorList>
            <person name="Tran Van P."/>
        </authorList>
    </citation>
    <scope>NUCLEOTIDE SEQUENCE</scope>
</reference>
<evidence type="ECO:0000256" key="1">
    <source>
        <dbReference type="SAM" id="MobiDB-lite"/>
    </source>
</evidence>
<feature type="compositionally biased region" description="Basic residues" evidence="1">
    <location>
        <begin position="10"/>
        <end position="20"/>
    </location>
</feature>
<dbReference type="AlphaFoldDB" id="A0A7R8WCN1"/>
<feature type="region of interest" description="Disordered" evidence="1">
    <location>
        <begin position="155"/>
        <end position="180"/>
    </location>
</feature>